<keyword evidence="1" id="KW-0812">Transmembrane</keyword>
<dbReference type="EMBL" id="JARJJS010000004">
    <property type="protein sequence ID" value="MDF4026373.1"/>
    <property type="molecule type" value="Genomic_DNA"/>
</dbReference>
<comment type="caution">
    <text evidence="3">The sequence shown here is derived from an EMBL/GenBank/DDBJ whole genome shotgun (WGS) entry which is preliminary data.</text>
</comment>
<evidence type="ECO:0000313" key="4">
    <source>
        <dbReference type="Proteomes" id="UP001528850"/>
    </source>
</evidence>
<keyword evidence="2" id="KW-0732">Signal</keyword>
<gene>
    <name evidence="3" type="ORF">P3W24_15475</name>
</gene>
<dbReference type="InterPro" id="IPR007039">
    <property type="entry name" value="TrbC/VirB2"/>
</dbReference>
<accession>A0ABT6BE80</accession>
<keyword evidence="1" id="KW-0472">Membrane</keyword>
<dbReference type="Pfam" id="PF04956">
    <property type="entry name" value="TrbC"/>
    <property type="match status" value="1"/>
</dbReference>
<feature type="chain" id="PRO_5045722389" evidence="2">
    <location>
        <begin position="27"/>
        <end position="110"/>
    </location>
</feature>
<dbReference type="RefSeq" id="WP_320551321.1">
    <property type="nucleotide sequence ID" value="NZ_JAQLOK010000003.1"/>
</dbReference>
<dbReference type="Proteomes" id="UP001528850">
    <property type="component" value="Unassembled WGS sequence"/>
</dbReference>
<name>A0ABT6BE80_9GAMM</name>
<evidence type="ECO:0000256" key="2">
    <source>
        <dbReference type="SAM" id="SignalP"/>
    </source>
</evidence>
<evidence type="ECO:0000313" key="3">
    <source>
        <dbReference type="EMBL" id="MDF4026373.1"/>
    </source>
</evidence>
<organism evidence="3 4">
    <name type="scientific">Luteibacter sahnii</name>
    <dbReference type="NCBI Taxonomy" id="3021977"/>
    <lineage>
        <taxon>Bacteria</taxon>
        <taxon>Pseudomonadati</taxon>
        <taxon>Pseudomonadota</taxon>
        <taxon>Gammaproteobacteria</taxon>
        <taxon>Lysobacterales</taxon>
        <taxon>Rhodanobacteraceae</taxon>
        <taxon>Luteibacter</taxon>
    </lineage>
</organism>
<feature type="transmembrane region" description="Helical" evidence="1">
    <location>
        <begin position="44"/>
        <end position="66"/>
    </location>
</feature>
<proteinExistence type="predicted"/>
<keyword evidence="1" id="KW-1133">Transmembrane helix</keyword>
<feature type="signal peptide" evidence="2">
    <location>
        <begin position="1"/>
        <end position="26"/>
    </location>
</feature>
<reference evidence="3 4" key="1">
    <citation type="journal article" date="2024" name="Curr. Microbiol.">
        <title>Luteibacter sahnii sp. nov., A Novel Yellow-Colored Xanthomonadin Pigment Producing Probiotic Bacterium from Healthy Rice Seed Microbiome.</title>
        <authorList>
            <person name="Jaiswal G."/>
            <person name="Rana R."/>
            <person name="Nayak P.K."/>
            <person name="Chouhan R."/>
            <person name="Gandhi S.G."/>
            <person name="Patel H.K."/>
            <person name="Patil P.B."/>
        </authorList>
    </citation>
    <scope>NUCLEOTIDE SEQUENCE [LARGE SCALE GENOMIC DNA]</scope>
    <source>
        <strain evidence="3 4">PPL201</strain>
    </source>
</reference>
<evidence type="ECO:0000256" key="1">
    <source>
        <dbReference type="SAM" id="Phobius"/>
    </source>
</evidence>
<keyword evidence="4" id="KW-1185">Reference proteome</keyword>
<protein>
    <submittedName>
        <fullName evidence="3">TrbC/VirB2 family protein</fullName>
    </submittedName>
</protein>
<sequence>MLKPYKRLTASIVVVLIVCLVFPSVAAAQALPFQQNVTLLRDAMTGPIATIISLVGIVGCGAVLIFGGELSGFARTMVFVVLVVSVIVQAENIVTALKPGTAPSSTFSPA</sequence>
<feature type="transmembrane region" description="Helical" evidence="1">
    <location>
        <begin position="78"/>
        <end position="97"/>
    </location>
</feature>